<protein>
    <submittedName>
        <fullName evidence="2">(African queen) hypothetical protein</fullName>
    </submittedName>
</protein>
<keyword evidence="3" id="KW-1185">Reference proteome</keyword>
<dbReference type="EMBL" id="CAKASE010000067">
    <property type="protein sequence ID" value="CAG9572010.1"/>
    <property type="molecule type" value="Genomic_DNA"/>
</dbReference>
<dbReference type="Proteomes" id="UP000789524">
    <property type="component" value="Unassembled WGS sequence"/>
</dbReference>
<evidence type="ECO:0000256" key="1">
    <source>
        <dbReference type="SAM" id="SignalP"/>
    </source>
</evidence>
<evidence type="ECO:0000313" key="3">
    <source>
        <dbReference type="Proteomes" id="UP000789524"/>
    </source>
</evidence>
<dbReference type="AlphaFoldDB" id="A0A8J2QUA6"/>
<organism evidence="2 3">
    <name type="scientific">Danaus chrysippus</name>
    <name type="common">African queen</name>
    <dbReference type="NCBI Taxonomy" id="151541"/>
    <lineage>
        <taxon>Eukaryota</taxon>
        <taxon>Metazoa</taxon>
        <taxon>Ecdysozoa</taxon>
        <taxon>Arthropoda</taxon>
        <taxon>Hexapoda</taxon>
        <taxon>Insecta</taxon>
        <taxon>Pterygota</taxon>
        <taxon>Neoptera</taxon>
        <taxon>Endopterygota</taxon>
        <taxon>Lepidoptera</taxon>
        <taxon>Glossata</taxon>
        <taxon>Ditrysia</taxon>
        <taxon>Papilionoidea</taxon>
        <taxon>Nymphalidae</taxon>
        <taxon>Danainae</taxon>
        <taxon>Danaini</taxon>
        <taxon>Danaina</taxon>
        <taxon>Danaus</taxon>
        <taxon>Anosia</taxon>
    </lineage>
</organism>
<reference evidence="2" key="1">
    <citation type="submission" date="2021-09" db="EMBL/GenBank/DDBJ databases">
        <authorList>
            <person name="Martin H S."/>
        </authorList>
    </citation>
    <scope>NUCLEOTIDE SEQUENCE</scope>
</reference>
<proteinExistence type="predicted"/>
<sequence length="226" mass="25559">MFLLILLLYTIPYTQGRYVISVYGDVYNDKEFFSRVFPWIVDNIGGDISVDYYLLGSGRYSVPQMCALNEMKMNIFLQAQYLKCEAEGNPSDKCLCETGIDPEKYRICVQTKGSYAGMSSAKFSQLGLDISPVIEIGYKNTIFGVEDSWYLKKICTIFGDNPPRGCVKPFSCNNTNIESDRKGLAVYNCDKCHTSLAIDRSIELLIRNEDVHRTTVPTELEYTTGT</sequence>
<evidence type="ECO:0000313" key="2">
    <source>
        <dbReference type="EMBL" id="CAG9572010.1"/>
    </source>
</evidence>
<name>A0A8J2QUA6_9NEOP</name>
<gene>
    <name evidence="2" type="ORF">DCHRY22_LOCUS10068</name>
</gene>
<comment type="caution">
    <text evidence="2">The sequence shown here is derived from an EMBL/GenBank/DDBJ whole genome shotgun (WGS) entry which is preliminary data.</text>
</comment>
<feature type="signal peptide" evidence="1">
    <location>
        <begin position="1"/>
        <end position="16"/>
    </location>
</feature>
<dbReference type="OrthoDB" id="7430529at2759"/>
<keyword evidence="1" id="KW-0732">Signal</keyword>
<accession>A0A8J2QUA6</accession>
<feature type="chain" id="PRO_5035227526" evidence="1">
    <location>
        <begin position="17"/>
        <end position="226"/>
    </location>
</feature>